<dbReference type="RefSeq" id="XP_007367790.1">
    <property type="nucleotide sequence ID" value="XM_007367728.1"/>
</dbReference>
<dbReference type="Pfam" id="PF20152">
    <property type="entry name" value="DUF6534"/>
    <property type="match status" value="1"/>
</dbReference>
<keyword evidence="1" id="KW-1133">Transmembrane helix</keyword>
<feature type="transmembrane region" description="Helical" evidence="1">
    <location>
        <begin position="236"/>
        <end position="259"/>
    </location>
</feature>
<feature type="transmembrane region" description="Helical" evidence="1">
    <location>
        <begin position="128"/>
        <end position="150"/>
    </location>
</feature>
<dbReference type="PANTHER" id="PTHR40465:SF1">
    <property type="entry name" value="DUF6534 DOMAIN-CONTAINING PROTEIN"/>
    <property type="match status" value="1"/>
</dbReference>
<dbReference type="PANTHER" id="PTHR40465">
    <property type="entry name" value="CHROMOSOME 1, WHOLE GENOME SHOTGUN SEQUENCE"/>
    <property type="match status" value="1"/>
</dbReference>
<evidence type="ECO:0000256" key="1">
    <source>
        <dbReference type="SAM" id="Phobius"/>
    </source>
</evidence>
<accession>R7STL4</accession>
<dbReference type="HOGENOM" id="CLU_046025_5_3_1"/>
<dbReference type="EMBL" id="JH719424">
    <property type="protein sequence ID" value="EJF59411.1"/>
    <property type="molecule type" value="Genomic_DNA"/>
</dbReference>
<keyword evidence="1" id="KW-0472">Membrane</keyword>
<dbReference type="AlphaFoldDB" id="R7STL4"/>
<dbReference type="OMA" id="KFIYFAF"/>
<evidence type="ECO:0000313" key="4">
    <source>
        <dbReference type="Proteomes" id="UP000053319"/>
    </source>
</evidence>
<sequence>MSLIPTTPHITLDDTLGAAFIGHFVSTLLYGITSLQAYVYYRDNHNDSKSLKLSVSLPRRVKRLLDTVHVALITGAMYWYCITNFTNLQAIQKPIWPFTTMIIVSNISNSIVRGCFGVRLYRLGHGNWWLPAIISAFSLFILLDAAYFAAKLWNAHSYAHIQDFSWALYTGLAAESAVDLIVAISQCVLLRKFETGIRSTDSVIRVLMTYSINTGLLTSFCAIGAVASFAAAPRKFIYFAFYFALSKLYVNSLLATLNARGSLLGKGSRGMRRQHYKQGAFRAPTLSAAGEAGRREGVSASALDPSGYGPGIEFTTVISAVPFETDSVVGTTKTKIGSSEHSESYSV</sequence>
<dbReference type="KEGG" id="dsq:DICSQDRAFT_108803"/>
<keyword evidence="1" id="KW-0812">Transmembrane</keyword>
<dbReference type="Proteomes" id="UP000053319">
    <property type="component" value="Unassembled WGS sequence"/>
</dbReference>
<reference evidence="3 4" key="1">
    <citation type="journal article" date="2012" name="Science">
        <title>The Paleozoic origin of enzymatic lignin decomposition reconstructed from 31 fungal genomes.</title>
        <authorList>
            <person name="Floudas D."/>
            <person name="Binder M."/>
            <person name="Riley R."/>
            <person name="Barry K."/>
            <person name="Blanchette R.A."/>
            <person name="Henrissat B."/>
            <person name="Martinez A.T."/>
            <person name="Otillar R."/>
            <person name="Spatafora J.W."/>
            <person name="Yadav J.S."/>
            <person name="Aerts A."/>
            <person name="Benoit I."/>
            <person name="Boyd A."/>
            <person name="Carlson A."/>
            <person name="Copeland A."/>
            <person name="Coutinho P.M."/>
            <person name="de Vries R.P."/>
            <person name="Ferreira P."/>
            <person name="Findley K."/>
            <person name="Foster B."/>
            <person name="Gaskell J."/>
            <person name="Glotzer D."/>
            <person name="Gorecki P."/>
            <person name="Heitman J."/>
            <person name="Hesse C."/>
            <person name="Hori C."/>
            <person name="Igarashi K."/>
            <person name="Jurgens J.A."/>
            <person name="Kallen N."/>
            <person name="Kersten P."/>
            <person name="Kohler A."/>
            <person name="Kuees U."/>
            <person name="Kumar T.K.A."/>
            <person name="Kuo A."/>
            <person name="LaButti K."/>
            <person name="Larrondo L.F."/>
            <person name="Lindquist E."/>
            <person name="Ling A."/>
            <person name="Lombard V."/>
            <person name="Lucas S."/>
            <person name="Lundell T."/>
            <person name="Martin R."/>
            <person name="McLaughlin D.J."/>
            <person name="Morgenstern I."/>
            <person name="Morin E."/>
            <person name="Murat C."/>
            <person name="Nagy L.G."/>
            <person name="Nolan M."/>
            <person name="Ohm R.A."/>
            <person name="Patyshakuliyeva A."/>
            <person name="Rokas A."/>
            <person name="Ruiz-Duenas F.J."/>
            <person name="Sabat G."/>
            <person name="Salamov A."/>
            <person name="Samejima M."/>
            <person name="Schmutz J."/>
            <person name="Slot J.C."/>
            <person name="St John F."/>
            <person name="Stenlid J."/>
            <person name="Sun H."/>
            <person name="Sun S."/>
            <person name="Syed K."/>
            <person name="Tsang A."/>
            <person name="Wiebenga A."/>
            <person name="Young D."/>
            <person name="Pisabarro A."/>
            <person name="Eastwood D.C."/>
            <person name="Martin F."/>
            <person name="Cullen D."/>
            <person name="Grigoriev I.V."/>
            <person name="Hibbett D.S."/>
        </authorList>
    </citation>
    <scope>NUCLEOTIDE SEQUENCE [LARGE SCALE GENOMIC DNA]</scope>
    <source>
        <strain evidence="3 4">LYAD-421 SS1</strain>
    </source>
</reference>
<protein>
    <recommendedName>
        <fullName evidence="2">DUF6534 domain-containing protein</fullName>
    </recommendedName>
</protein>
<feature type="transmembrane region" description="Helical" evidence="1">
    <location>
        <begin position="95"/>
        <end position="116"/>
    </location>
</feature>
<dbReference type="GeneID" id="18833800"/>
<evidence type="ECO:0000313" key="3">
    <source>
        <dbReference type="EMBL" id="EJF59411.1"/>
    </source>
</evidence>
<gene>
    <name evidence="3" type="ORF">DICSQDRAFT_108803</name>
</gene>
<proteinExistence type="predicted"/>
<feature type="transmembrane region" description="Helical" evidence="1">
    <location>
        <begin position="166"/>
        <end position="189"/>
    </location>
</feature>
<organism evidence="3 4">
    <name type="scientific">Dichomitus squalens (strain LYAD-421)</name>
    <name type="common">Western red white-rot fungus</name>
    <dbReference type="NCBI Taxonomy" id="732165"/>
    <lineage>
        <taxon>Eukaryota</taxon>
        <taxon>Fungi</taxon>
        <taxon>Dikarya</taxon>
        <taxon>Basidiomycota</taxon>
        <taxon>Agaricomycotina</taxon>
        <taxon>Agaricomycetes</taxon>
        <taxon>Polyporales</taxon>
        <taxon>Polyporaceae</taxon>
        <taxon>Dichomitus</taxon>
    </lineage>
</organism>
<name>R7STL4_DICSQ</name>
<evidence type="ECO:0000259" key="2">
    <source>
        <dbReference type="Pfam" id="PF20152"/>
    </source>
</evidence>
<feature type="domain" description="DUF6534" evidence="2">
    <location>
        <begin position="176"/>
        <end position="261"/>
    </location>
</feature>
<dbReference type="OrthoDB" id="2745105at2759"/>
<feature type="transmembrane region" description="Helical" evidence="1">
    <location>
        <begin position="210"/>
        <end position="230"/>
    </location>
</feature>
<feature type="transmembrane region" description="Helical" evidence="1">
    <location>
        <begin position="61"/>
        <end position="80"/>
    </location>
</feature>
<dbReference type="InterPro" id="IPR045339">
    <property type="entry name" value="DUF6534"/>
</dbReference>
<feature type="transmembrane region" description="Helical" evidence="1">
    <location>
        <begin position="20"/>
        <end position="41"/>
    </location>
</feature>